<dbReference type="PANTHER" id="PTHR38590:SF1">
    <property type="entry name" value="BLL0828 PROTEIN"/>
    <property type="match status" value="1"/>
</dbReference>
<dbReference type="InterPro" id="IPR047216">
    <property type="entry name" value="Endonuclease_DUF559_bact"/>
</dbReference>
<reference evidence="3" key="1">
    <citation type="submission" date="2016-10" db="EMBL/GenBank/DDBJ databases">
        <authorList>
            <person name="Varghese N."/>
            <person name="Submissions S."/>
        </authorList>
    </citation>
    <scope>NUCLEOTIDE SEQUENCE [LARGE SCALE GENOMIC DNA]</scope>
    <source>
        <strain evidence="3">DSM 173</strain>
    </source>
</reference>
<accession>A0A1H3G572</accession>
<dbReference type="InterPro" id="IPR011335">
    <property type="entry name" value="Restrct_endonuc-II-like"/>
</dbReference>
<dbReference type="EMBL" id="FNOW01000022">
    <property type="protein sequence ID" value="SDX97509.1"/>
    <property type="molecule type" value="Genomic_DNA"/>
</dbReference>
<dbReference type="Pfam" id="PF04480">
    <property type="entry name" value="DUF559"/>
    <property type="match status" value="1"/>
</dbReference>
<dbReference type="STRING" id="61595.SAMN05421644_12230"/>
<dbReference type="PANTHER" id="PTHR38590">
    <property type="entry name" value="BLL0828 PROTEIN"/>
    <property type="match status" value="1"/>
</dbReference>
<organism evidence="2 3">
    <name type="scientific">Allochromatium warmingii</name>
    <name type="common">Chromatium warmingii</name>
    <dbReference type="NCBI Taxonomy" id="61595"/>
    <lineage>
        <taxon>Bacteria</taxon>
        <taxon>Pseudomonadati</taxon>
        <taxon>Pseudomonadota</taxon>
        <taxon>Gammaproteobacteria</taxon>
        <taxon>Chromatiales</taxon>
        <taxon>Chromatiaceae</taxon>
        <taxon>Allochromatium</taxon>
    </lineage>
</organism>
<proteinExistence type="predicted"/>
<evidence type="ECO:0000313" key="2">
    <source>
        <dbReference type="EMBL" id="SDX97509.1"/>
    </source>
</evidence>
<keyword evidence="2" id="KW-0255">Endonuclease</keyword>
<dbReference type="AlphaFoldDB" id="A0A1H3G572"/>
<protein>
    <submittedName>
        <fullName evidence="2">Very-short-patch-repair endonuclease</fullName>
    </submittedName>
</protein>
<dbReference type="Gene3D" id="3.40.960.10">
    <property type="entry name" value="VSR Endonuclease"/>
    <property type="match status" value="1"/>
</dbReference>
<sequence length="129" mass="15235">MKPRHPLQNFARELRNNSTDVERLLWRHLRNRQLEGVKFRRQQPIETYIVDFISFEKKIVIELDGGQHLENREYDQQRDDCLRANGYRVLRFWNNEVIDNIDGVLEVIRACCIAMAPPPPNPRPLGAGE</sequence>
<keyword evidence="3" id="KW-1185">Reference proteome</keyword>
<name>A0A1H3G572_ALLWA</name>
<dbReference type="GO" id="GO:0004519">
    <property type="term" value="F:endonuclease activity"/>
    <property type="evidence" value="ECO:0007669"/>
    <property type="project" value="UniProtKB-KW"/>
</dbReference>
<dbReference type="Proteomes" id="UP000198672">
    <property type="component" value="Unassembled WGS sequence"/>
</dbReference>
<dbReference type="InterPro" id="IPR007569">
    <property type="entry name" value="DUF559"/>
</dbReference>
<gene>
    <name evidence="2" type="ORF">SAMN05421644_12230</name>
</gene>
<feature type="domain" description="DUF559" evidence="1">
    <location>
        <begin position="8"/>
        <end position="110"/>
    </location>
</feature>
<evidence type="ECO:0000313" key="3">
    <source>
        <dbReference type="Proteomes" id="UP000198672"/>
    </source>
</evidence>
<dbReference type="OrthoDB" id="9798754at2"/>
<dbReference type="SUPFAM" id="SSF52980">
    <property type="entry name" value="Restriction endonuclease-like"/>
    <property type="match status" value="1"/>
</dbReference>
<evidence type="ECO:0000259" key="1">
    <source>
        <dbReference type="Pfam" id="PF04480"/>
    </source>
</evidence>
<keyword evidence="2" id="KW-0378">Hydrolase</keyword>
<dbReference type="CDD" id="cd01038">
    <property type="entry name" value="Endonuclease_DUF559"/>
    <property type="match status" value="1"/>
</dbReference>
<keyword evidence="2" id="KW-0540">Nuclease</keyword>
<dbReference type="RefSeq" id="WP_091333782.1">
    <property type="nucleotide sequence ID" value="NZ_FNOW01000022.1"/>
</dbReference>